<evidence type="ECO:0000256" key="2">
    <source>
        <dbReference type="ARBA" id="ARBA00022448"/>
    </source>
</evidence>
<accession>A0A9D0ZA19</accession>
<evidence type="ECO:0000313" key="11">
    <source>
        <dbReference type="Proteomes" id="UP000886887"/>
    </source>
</evidence>
<feature type="transmembrane region" description="Helical" evidence="8">
    <location>
        <begin position="398"/>
        <end position="422"/>
    </location>
</feature>
<evidence type="ECO:0000256" key="7">
    <source>
        <dbReference type="ARBA" id="ARBA00023136"/>
    </source>
</evidence>
<keyword evidence="7 8" id="KW-0472">Membrane</keyword>
<dbReference type="CDD" id="cd06261">
    <property type="entry name" value="TM_PBP2"/>
    <property type="match status" value="2"/>
</dbReference>
<dbReference type="InterPro" id="IPR035906">
    <property type="entry name" value="MetI-like_sf"/>
</dbReference>
<dbReference type="Pfam" id="PF00528">
    <property type="entry name" value="BPD_transp_1"/>
    <property type="match status" value="2"/>
</dbReference>
<evidence type="ECO:0000256" key="5">
    <source>
        <dbReference type="ARBA" id="ARBA00022692"/>
    </source>
</evidence>
<dbReference type="Proteomes" id="UP000886887">
    <property type="component" value="Unassembled WGS sequence"/>
</dbReference>
<comment type="caution">
    <text evidence="10">The sequence shown here is derived from an EMBL/GenBank/DDBJ whole genome shotgun (WGS) entry which is preliminary data.</text>
</comment>
<keyword evidence="4" id="KW-0997">Cell inner membrane</keyword>
<dbReference type="GO" id="GO:0005886">
    <property type="term" value="C:plasma membrane"/>
    <property type="evidence" value="ECO:0007669"/>
    <property type="project" value="UniProtKB-SubCell"/>
</dbReference>
<feature type="transmembrane region" description="Helical" evidence="8">
    <location>
        <begin position="71"/>
        <end position="91"/>
    </location>
</feature>
<feature type="domain" description="ABC transmembrane type-1" evidence="9">
    <location>
        <begin position="67"/>
        <end position="272"/>
    </location>
</feature>
<dbReference type="PROSITE" id="PS51257">
    <property type="entry name" value="PROKAR_LIPOPROTEIN"/>
    <property type="match status" value="1"/>
</dbReference>
<evidence type="ECO:0000259" key="9">
    <source>
        <dbReference type="PROSITE" id="PS50928"/>
    </source>
</evidence>
<feature type="transmembrane region" description="Helical" evidence="8">
    <location>
        <begin position="12"/>
        <end position="34"/>
    </location>
</feature>
<proteinExistence type="inferred from homology"/>
<organism evidence="10 11">
    <name type="scientific">Candidatus Onthenecus intestinigallinarum</name>
    <dbReference type="NCBI Taxonomy" id="2840875"/>
    <lineage>
        <taxon>Bacteria</taxon>
        <taxon>Bacillati</taxon>
        <taxon>Bacillota</taxon>
        <taxon>Clostridia</taxon>
        <taxon>Eubacteriales</taxon>
        <taxon>Candidatus Onthenecus</taxon>
    </lineage>
</organism>
<evidence type="ECO:0000256" key="1">
    <source>
        <dbReference type="ARBA" id="ARBA00004429"/>
    </source>
</evidence>
<keyword evidence="6 8" id="KW-1133">Transmembrane helix</keyword>
<dbReference type="SUPFAM" id="SSF161098">
    <property type="entry name" value="MetI-like"/>
    <property type="match status" value="2"/>
</dbReference>
<comment type="similarity">
    <text evidence="8">Belongs to the binding-protein-dependent transport system permease family.</text>
</comment>
<reference evidence="10" key="2">
    <citation type="journal article" date="2021" name="PeerJ">
        <title>Extensive microbial diversity within the chicken gut microbiome revealed by metagenomics and culture.</title>
        <authorList>
            <person name="Gilroy R."/>
            <person name="Ravi A."/>
            <person name="Getino M."/>
            <person name="Pursley I."/>
            <person name="Horton D.L."/>
            <person name="Alikhan N.F."/>
            <person name="Baker D."/>
            <person name="Gharbi K."/>
            <person name="Hall N."/>
            <person name="Watson M."/>
            <person name="Adriaenssens E.M."/>
            <person name="Foster-Nyarko E."/>
            <person name="Jarju S."/>
            <person name="Secka A."/>
            <person name="Antonio M."/>
            <person name="Oren A."/>
            <person name="Chaudhuri R.R."/>
            <person name="La Ragione R."/>
            <person name="Hildebrand F."/>
            <person name="Pallen M.J."/>
        </authorList>
    </citation>
    <scope>NUCLEOTIDE SEQUENCE</scope>
    <source>
        <strain evidence="10">ChiSxjej2B14-6234</strain>
    </source>
</reference>
<feature type="transmembrane region" description="Helical" evidence="8">
    <location>
        <begin position="541"/>
        <end position="563"/>
    </location>
</feature>
<evidence type="ECO:0000256" key="6">
    <source>
        <dbReference type="ARBA" id="ARBA00022989"/>
    </source>
</evidence>
<evidence type="ECO:0000256" key="3">
    <source>
        <dbReference type="ARBA" id="ARBA00022475"/>
    </source>
</evidence>
<dbReference type="PANTHER" id="PTHR43357:SF4">
    <property type="entry name" value="INNER MEMBRANE ABC TRANSPORTER PERMEASE PROTEIN YDCV"/>
    <property type="match status" value="1"/>
</dbReference>
<dbReference type="AlphaFoldDB" id="A0A9D0ZA19"/>
<dbReference type="GO" id="GO:0055085">
    <property type="term" value="P:transmembrane transport"/>
    <property type="evidence" value="ECO:0007669"/>
    <property type="project" value="InterPro"/>
</dbReference>
<feature type="transmembrane region" description="Helical" evidence="8">
    <location>
        <begin position="300"/>
        <end position="328"/>
    </location>
</feature>
<reference evidence="10" key="1">
    <citation type="submission" date="2020-10" db="EMBL/GenBank/DDBJ databases">
        <authorList>
            <person name="Gilroy R."/>
        </authorList>
    </citation>
    <scope>NUCLEOTIDE SEQUENCE</scope>
    <source>
        <strain evidence="10">ChiSxjej2B14-6234</strain>
    </source>
</reference>
<feature type="transmembrane region" description="Helical" evidence="8">
    <location>
        <begin position="146"/>
        <end position="170"/>
    </location>
</feature>
<dbReference type="PROSITE" id="PS50928">
    <property type="entry name" value="ABC_TM1"/>
    <property type="match status" value="2"/>
</dbReference>
<name>A0A9D0ZA19_9FIRM</name>
<feature type="transmembrane region" description="Helical" evidence="8">
    <location>
        <begin position="428"/>
        <end position="448"/>
    </location>
</feature>
<dbReference type="Gene3D" id="1.10.3720.10">
    <property type="entry name" value="MetI-like"/>
    <property type="match status" value="2"/>
</dbReference>
<sequence>MTANAPRKKIRLTPGGIALFIFFTWFILACLILPNLNLLKTVFFADGAFSVEPIMKLLKSKRAMKALGNSFILGPTLSITVGFVGISLVLLTEYFDIKGAKILRLGYMTTLIYGGITLVSGYKFIYGNGGFLTKALLQVFPNMNPSWFTGYWAVLFVMTFSCTSNHMIFLRNAMRAVDFQTVEAARNMGAGQFYILRRVVLPVLKPSLFAVTILTFITGLSAMSAPLLVGGTEFQTINPMIKTFADTTSSKDLAALLSLVLGLATMLLLFVMTQIEKRGHYMSVSKVKTKIIKQKISNPVVNVIAHIYAYVLFVIYVVPVVLIVLFSFTDSKAIGTRTLTLSAFTLDNYKYLLQSVSNFRPFLVSICYSALAAVIVGAIVVIACRYIQKHRNRLTSSVLEYSLMIPWLLPTTMIALGLMMAFNVRRIYMFYQVLTGTMIILLICYVIIKLPFTMRMTKAAFFSLDDALEDAAKNLGASGLYTFRRVIFPVILPTVMAIAALNFNGLLSDYDASAFLYHPLNPTLGVQIKSLTNDMNNPNGMALTFIYAVLMMIISTVVLYLVYGRGDSKFKE</sequence>
<feature type="transmembrane region" description="Helical" evidence="8">
    <location>
        <begin position="207"/>
        <end position="229"/>
    </location>
</feature>
<evidence type="ECO:0000313" key="10">
    <source>
        <dbReference type="EMBL" id="HIQ70695.1"/>
    </source>
</evidence>
<evidence type="ECO:0000256" key="4">
    <source>
        <dbReference type="ARBA" id="ARBA00022519"/>
    </source>
</evidence>
<feature type="domain" description="ABC transmembrane type-1" evidence="9">
    <location>
        <begin position="362"/>
        <end position="562"/>
    </location>
</feature>
<evidence type="ECO:0000256" key="8">
    <source>
        <dbReference type="RuleBase" id="RU363032"/>
    </source>
</evidence>
<dbReference type="EMBL" id="DVFJ01000002">
    <property type="protein sequence ID" value="HIQ70695.1"/>
    <property type="molecule type" value="Genomic_DNA"/>
</dbReference>
<feature type="transmembrane region" description="Helical" evidence="8">
    <location>
        <begin position="362"/>
        <end position="386"/>
    </location>
</feature>
<feature type="transmembrane region" description="Helical" evidence="8">
    <location>
        <begin position="253"/>
        <end position="272"/>
    </location>
</feature>
<protein>
    <submittedName>
        <fullName evidence="10">Iron ABC transporter permease</fullName>
    </submittedName>
</protein>
<keyword evidence="2 8" id="KW-0813">Transport</keyword>
<feature type="transmembrane region" description="Helical" evidence="8">
    <location>
        <begin position="103"/>
        <end position="126"/>
    </location>
</feature>
<feature type="transmembrane region" description="Helical" evidence="8">
    <location>
        <begin position="486"/>
        <end position="507"/>
    </location>
</feature>
<dbReference type="PANTHER" id="PTHR43357">
    <property type="entry name" value="INNER MEMBRANE ABC TRANSPORTER PERMEASE PROTEIN YDCV"/>
    <property type="match status" value="1"/>
</dbReference>
<comment type="subcellular location">
    <subcellularLocation>
        <location evidence="1">Cell inner membrane</location>
        <topology evidence="1">Multi-pass membrane protein</topology>
    </subcellularLocation>
    <subcellularLocation>
        <location evidence="8">Cell membrane</location>
        <topology evidence="8">Multi-pass membrane protein</topology>
    </subcellularLocation>
</comment>
<dbReference type="InterPro" id="IPR000515">
    <property type="entry name" value="MetI-like"/>
</dbReference>
<keyword evidence="5 8" id="KW-0812">Transmembrane</keyword>
<gene>
    <name evidence="10" type="ORF">IAB73_00540</name>
</gene>
<keyword evidence="3" id="KW-1003">Cell membrane</keyword>